<reference evidence="2 3" key="1">
    <citation type="journal article" date="2018" name="Proc. Natl. Acad. Sci. U.S.A.">
        <title>Linking secondary metabolites to gene clusters through genome sequencing of six diverse Aspergillus species.</title>
        <authorList>
            <person name="Kaerboelling I."/>
            <person name="Vesth T.C."/>
            <person name="Frisvad J.C."/>
            <person name="Nybo J.L."/>
            <person name="Theobald S."/>
            <person name="Kuo A."/>
            <person name="Bowyer P."/>
            <person name="Matsuda Y."/>
            <person name="Mondo S."/>
            <person name="Lyhne E.K."/>
            <person name="Kogle M.E."/>
            <person name="Clum A."/>
            <person name="Lipzen A."/>
            <person name="Salamov A."/>
            <person name="Ngan C.Y."/>
            <person name="Daum C."/>
            <person name="Chiniquy J."/>
            <person name="Barry K."/>
            <person name="LaButti K."/>
            <person name="Haridas S."/>
            <person name="Simmons B.A."/>
            <person name="Magnuson J.K."/>
            <person name="Mortensen U.H."/>
            <person name="Larsen T.O."/>
            <person name="Grigoriev I.V."/>
            <person name="Baker S.E."/>
            <person name="Andersen M.R."/>
        </authorList>
    </citation>
    <scope>NUCLEOTIDE SEQUENCE [LARGE SCALE GENOMIC DNA]</scope>
    <source>
        <strain evidence="2 3">IBT 24754</strain>
    </source>
</reference>
<feature type="region of interest" description="Disordered" evidence="1">
    <location>
        <begin position="1"/>
        <end position="29"/>
    </location>
</feature>
<feature type="compositionally biased region" description="Acidic residues" evidence="1">
    <location>
        <begin position="183"/>
        <end position="200"/>
    </location>
</feature>
<dbReference type="Proteomes" id="UP000244073">
    <property type="component" value="Unassembled WGS sequence"/>
</dbReference>
<dbReference type="EMBL" id="MSFN02000004">
    <property type="protein sequence ID" value="PTU20754.1"/>
    <property type="molecule type" value="Genomic_DNA"/>
</dbReference>
<name>A0A2T5LWT8_9EURO</name>
<organism evidence="2 3">
    <name type="scientific">Aspergillus ochraceoroseus IBT 24754</name>
    <dbReference type="NCBI Taxonomy" id="1392256"/>
    <lineage>
        <taxon>Eukaryota</taxon>
        <taxon>Fungi</taxon>
        <taxon>Dikarya</taxon>
        <taxon>Ascomycota</taxon>
        <taxon>Pezizomycotina</taxon>
        <taxon>Eurotiomycetes</taxon>
        <taxon>Eurotiomycetidae</taxon>
        <taxon>Eurotiales</taxon>
        <taxon>Aspergillaceae</taxon>
        <taxon>Aspergillus</taxon>
        <taxon>Aspergillus subgen. Nidulantes</taxon>
    </lineage>
</organism>
<feature type="region of interest" description="Disordered" evidence="1">
    <location>
        <begin position="155"/>
        <end position="201"/>
    </location>
</feature>
<evidence type="ECO:0000256" key="1">
    <source>
        <dbReference type="SAM" id="MobiDB-lite"/>
    </source>
</evidence>
<dbReference type="GeneID" id="63809532"/>
<proteinExistence type="predicted"/>
<comment type="caution">
    <text evidence="2">The sequence shown here is derived from an EMBL/GenBank/DDBJ whole genome shotgun (WGS) entry which is preliminary data.</text>
</comment>
<accession>A0A2T5LWT8</accession>
<evidence type="ECO:0000313" key="3">
    <source>
        <dbReference type="Proteomes" id="UP000244073"/>
    </source>
</evidence>
<dbReference type="AlphaFoldDB" id="A0A2T5LWT8"/>
<protein>
    <submittedName>
        <fullName evidence="2">Uncharacterized protein</fullName>
    </submittedName>
</protein>
<sequence length="222" mass="24941">MPPREEVQWTPGSTVSQLKRSKAISHRQGNPLIASLQKELLSYSCDDDDEEGDNDNEEKRKVHRLPKVLTGCMKSGMSTCEIGEYVHGIACRCEPTLTTSTTTTSTSVSVSVSDASDSDSLRRIVRRMIDARSSYQEIGYKVLKILDLRKRIRAPSVDGNRGSGRHRPGSEIQRHQMRGEFAKEEEEEEEDDDDDEEEEGYMIGVAQVVMISVHQAKAVKIR</sequence>
<dbReference type="VEuPathDB" id="FungiDB:P175DRAFT_0230904"/>
<dbReference type="RefSeq" id="XP_040752146.1">
    <property type="nucleotide sequence ID" value="XM_040892650.1"/>
</dbReference>
<gene>
    <name evidence="2" type="ORF">P175DRAFT_0230904</name>
</gene>
<feature type="compositionally biased region" description="Basic and acidic residues" evidence="1">
    <location>
        <begin position="168"/>
        <end position="182"/>
    </location>
</feature>
<evidence type="ECO:0000313" key="2">
    <source>
        <dbReference type="EMBL" id="PTU20754.1"/>
    </source>
</evidence>